<gene>
    <name evidence="1" type="ORF">MM171A03450_0004</name>
</gene>
<dbReference type="AlphaFoldDB" id="A0A6M3X4A8"/>
<dbReference type="InterPro" id="IPR009045">
    <property type="entry name" value="Zn_M74/Hedgehog-like"/>
</dbReference>
<dbReference type="EMBL" id="MT143899">
    <property type="protein sequence ID" value="QJH92544.1"/>
    <property type="molecule type" value="Genomic_DNA"/>
</dbReference>
<evidence type="ECO:0000313" key="1">
    <source>
        <dbReference type="EMBL" id="QJH92544.1"/>
    </source>
</evidence>
<proteinExistence type="predicted"/>
<accession>A0A6M3X4A8</accession>
<dbReference type="Gene3D" id="3.30.1380.10">
    <property type="match status" value="1"/>
</dbReference>
<dbReference type="SUPFAM" id="SSF55166">
    <property type="entry name" value="Hedgehog/DD-peptidase"/>
    <property type="match status" value="1"/>
</dbReference>
<reference evidence="1" key="1">
    <citation type="submission" date="2020-03" db="EMBL/GenBank/DDBJ databases">
        <title>The deep terrestrial virosphere.</title>
        <authorList>
            <person name="Holmfeldt K."/>
            <person name="Nilsson E."/>
            <person name="Simone D."/>
            <person name="Lopez-Fernandez M."/>
            <person name="Wu X."/>
            <person name="de Brujin I."/>
            <person name="Lundin D."/>
            <person name="Andersson A."/>
            <person name="Bertilsson S."/>
            <person name="Dopson M."/>
        </authorList>
    </citation>
    <scope>NUCLEOTIDE SEQUENCE</scope>
    <source>
        <strain evidence="1">MM171A03450</strain>
    </source>
</reference>
<name>A0A6M3X4A8_9ZZZZ</name>
<sequence length="136" mass="15936">MKYFELYELVDRTTYELWGEDAWSLLNPNLLYSIDGVREFFGVPCYINNWYGGYGSNQYRGYRPQVSPVGAEFSEHKKGNAADMTIQGWYAEDARNLIMENQNNPLLAKIMRMERDVGWLHIDCKAVSNRIYLFRG</sequence>
<organism evidence="1">
    <name type="scientific">viral metagenome</name>
    <dbReference type="NCBI Taxonomy" id="1070528"/>
    <lineage>
        <taxon>unclassified sequences</taxon>
        <taxon>metagenomes</taxon>
        <taxon>organismal metagenomes</taxon>
    </lineage>
</organism>
<protein>
    <submittedName>
        <fullName evidence="1">Putative peptidase</fullName>
    </submittedName>
</protein>